<gene>
    <name evidence="1" type="ORF">J2800_003374</name>
</gene>
<dbReference type="RefSeq" id="WP_310033217.1">
    <property type="nucleotide sequence ID" value="NZ_JAVDRL010000009.1"/>
</dbReference>
<evidence type="ECO:0000313" key="1">
    <source>
        <dbReference type="EMBL" id="MDR6532616.1"/>
    </source>
</evidence>
<accession>A0ABU1N3F3</accession>
<organism evidence="1 2">
    <name type="scientific">Caulobacter rhizosphaerae</name>
    <dbReference type="NCBI Taxonomy" id="2010972"/>
    <lineage>
        <taxon>Bacteria</taxon>
        <taxon>Pseudomonadati</taxon>
        <taxon>Pseudomonadota</taxon>
        <taxon>Alphaproteobacteria</taxon>
        <taxon>Caulobacterales</taxon>
        <taxon>Caulobacteraceae</taxon>
        <taxon>Caulobacter</taxon>
    </lineage>
</organism>
<keyword evidence="2" id="KW-1185">Reference proteome</keyword>
<reference evidence="1 2" key="1">
    <citation type="submission" date="2023-07" db="EMBL/GenBank/DDBJ databases">
        <title>Sorghum-associated microbial communities from plants grown in Nebraska, USA.</title>
        <authorList>
            <person name="Schachtman D."/>
        </authorList>
    </citation>
    <scope>NUCLEOTIDE SEQUENCE [LARGE SCALE GENOMIC DNA]</scope>
    <source>
        <strain evidence="1 2">DS2154</strain>
    </source>
</reference>
<dbReference type="Proteomes" id="UP001262754">
    <property type="component" value="Unassembled WGS sequence"/>
</dbReference>
<protein>
    <submittedName>
        <fullName evidence="1">Uncharacterized protein</fullName>
    </submittedName>
</protein>
<comment type="caution">
    <text evidence="1">The sequence shown here is derived from an EMBL/GenBank/DDBJ whole genome shotgun (WGS) entry which is preliminary data.</text>
</comment>
<dbReference type="EMBL" id="JAVDRL010000009">
    <property type="protein sequence ID" value="MDR6532616.1"/>
    <property type="molecule type" value="Genomic_DNA"/>
</dbReference>
<proteinExistence type="predicted"/>
<evidence type="ECO:0000313" key="2">
    <source>
        <dbReference type="Proteomes" id="UP001262754"/>
    </source>
</evidence>
<sequence length="150" mass="16632">MLAPSGWNGVLGALDGTEHMLAGGDPMIAQYEFQTSETAAVPSQHAYLYFGVAALKRDEEGRAVVLRYWPTLCGPPRRDRPAAVTRHPWPGLSVKREGGCVARDVGTLRKAAERSRALETDIPTLRWLRDWRPGDQGEVDWLADQGIRTH</sequence>
<name>A0ABU1N3F3_9CAUL</name>